<organism evidence="2 3">
    <name type="scientific">Fodinicola feengrottensis</name>
    <dbReference type="NCBI Taxonomy" id="435914"/>
    <lineage>
        <taxon>Bacteria</taxon>
        <taxon>Bacillati</taxon>
        <taxon>Actinomycetota</taxon>
        <taxon>Actinomycetes</taxon>
        <taxon>Mycobacteriales</taxon>
        <taxon>Fodinicola</taxon>
    </lineage>
</organism>
<dbReference type="InterPro" id="IPR017439">
    <property type="entry name" value="Amidohydrolase"/>
</dbReference>
<gene>
    <name evidence="2" type="ORF">GCM10009765_40420</name>
</gene>
<dbReference type="NCBIfam" id="TIGR01891">
    <property type="entry name" value="amidohydrolases"/>
    <property type="match status" value="1"/>
</dbReference>
<dbReference type="CDD" id="cd03886">
    <property type="entry name" value="M20_Acy1"/>
    <property type="match status" value="1"/>
</dbReference>
<protein>
    <submittedName>
        <fullName evidence="2">M20 family metallopeptidase</fullName>
    </submittedName>
</protein>
<dbReference type="PIRSF" id="PIRSF005962">
    <property type="entry name" value="Pept_M20D_amidohydro"/>
    <property type="match status" value="1"/>
</dbReference>
<accession>A0ABN2HGY3</accession>
<dbReference type="InterPro" id="IPR011650">
    <property type="entry name" value="Peptidase_M20_dimer"/>
</dbReference>
<sequence length="395" mass="42133">MSLRTDAAELSDELIALRRELHQIPEIGLHLPRTQEKVLAALDGLPMEVTSGKSLTSVVGVLRGGAPGPVVLLRGDMDALPVTERSGVDFTSRHEGSMHACGHDLHTAGLVGAARLLSAHRQELAGDVVFMFQPGEEGHDGAGHMIEEGVLEAAGRPVERAYGLHVMAGEYPRGLFVARPGTLMAASDGLLVRVIGAGGHGSSPHRALDPVPAACEMVNALQTMVTRGFSIFDPVVVTVGMFHAGTRRNVIPDEAVFEATVRSFSPQAREKIQIESVRLCERIGAAYGLEVQARCQPEYPLTVNNAQEFDFVAATTKEVFGEERFQQLADPIAGSEDFSRVLDRVPGAYVFLGATRSADPQTAPGNHSPLATFDDSVLSDGAALLAELALRRLTP</sequence>
<evidence type="ECO:0000313" key="3">
    <source>
        <dbReference type="Proteomes" id="UP001500618"/>
    </source>
</evidence>
<evidence type="ECO:0000313" key="2">
    <source>
        <dbReference type="EMBL" id="GAA1686819.1"/>
    </source>
</evidence>
<feature type="domain" description="Peptidase M20 dimerisation" evidence="1">
    <location>
        <begin position="190"/>
        <end position="282"/>
    </location>
</feature>
<dbReference type="SUPFAM" id="SSF55031">
    <property type="entry name" value="Bacterial exopeptidase dimerisation domain"/>
    <property type="match status" value="1"/>
</dbReference>
<evidence type="ECO:0000259" key="1">
    <source>
        <dbReference type="Pfam" id="PF07687"/>
    </source>
</evidence>
<dbReference type="RefSeq" id="WP_344311784.1">
    <property type="nucleotide sequence ID" value="NZ_BAAANY010000014.1"/>
</dbReference>
<dbReference type="Gene3D" id="3.40.630.10">
    <property type="entry name" value="Zn peptidases"/>
    <property type="match status" value="1"/>
</dbReference>
<name>A0ABN2HGY3_9ACTN</name>
<dbReference type="Proteomes" id="UP001500618">
    <property type="component" value="Unassembled WGS sequence"/>
</dbReference>
<dbReference type="InterPro" id="IPR036264">
    <property type="entry name" value="Bact_exopeptidase_dim_dom"/>
</dbReference>
<dbReference type="Pfam" id="PF07687">
    <property type="entry name" value="M20_dimer"/>
    <property type="match status" value="1"/>
</dbReference>
<dbReference type="Gene3D" id="3.30.70.360">
    <property type="match status" value="1"/>
</dbReference>
<dbReference type="SUPFAM" id="SSF53187">
    <property type="entry name" value="Zn-dependent exopeptidases"/>
    <property type="match status" value="1"/>
</dbReference>
<dbReference type="PANTHER" id="PTHR11014:SF63">
    <property type="entry name" value="METALLOPEPTIDASE, PUTATIVE (AFU_ORTHOLOGUE AFUA_6G09600)-RELATED"/>
    <property type="match status" value="1"/>
</dbReference>
<comment type="caution">
    <text evidence="2">The sequence shown here is derived from an EMBL/GenBank/DDBJ whole genome shotgun (WGS) entry which is preliminary data.</text>
</comment>
<reference evidence="2 3" key="1">
    <citation type="journal article" date="2019" name="Int. J. Syst. Evol. Microbiol.">
        <title>The Global Catalogue of Microorganisms (GCM) 10K type strain sequencing project: providing services to taxonomists for standard genome sequencing and annotation.</title>
        <authorList>
            <consortium name="The Broad Institute Genomics Platform"/>
            <consortium name="The Broad Institute Genome Sequencing Center for Infectious Disease"/>
            <person name="Wu L."/>
            <person name="Ma J."/>
        </authorList>
    </citation>
    <scope>NUCLEOTIDE SEQUENCE [LARGE SCALE GENOMIC DNA]</scope>
    <source>
        <strain evidence="2 3">JCM 14718</strain>
    </source>
</reference>
<dbReference type="PANTHER" id="PTHR11014">
    <property type="entry name" value="PEPTIDASE M20 FAMILY MEMBER"/>
    <property type="match status" value="1"/>
</dbReference>
<dbReference type="Pfam" id="PF01546">
    <property type="entry name" value="Peptidase_M20"/>
    <property type="match status" value="1"/>
</dbReference>
<keyword evidence="3" id="KW-1185">Reference proteome</keyword>
<dbReference type="InterPro" id="IPR002933">
    <property type="entry name" value="Peptidase_M20"/>
</dbReference>
<proteinExistence type="predicted"/>
<dbReference type="EMBL" id="BAAANY010000014">
    <property type="protein sequence ID" value="GAA1686819.1"/>
    <property type="molecule type" value="Genomic_DNA"/>
</dbReference>